<comment type="subcellular location">
    <subcellularLocation>
        <location evidence="1">Nucleus</location>
    </subcellularLocation>
</comment>
<evidence type="ECO:0000256" key="4">
    <source>
        <dbReference type="ARBA" id="ARBA00023242"/>
    </source>
</evidence>
<keyword evidence="5" id="KW-0469">Meiosis</keyword>
<sequence length="224" mass="24999">MAPRKAQVSANEAADTILDYLRNQNESLSIHVPVSNEAGELIHQKATDVSANLHNKVTKAAAQKILKDLHEGKQIEGRASGKQWVYHALQDSEGTLNSDQLSDLESDITSLRSQTATLQASAKLLRSTLSALNSTLTTAALVTNISTMQGEREAIRGRLSMLQAGNMNKVTPEERETLQTGWNKWNDKARKMESITHNMWRIIEDAVQEKEERDRIREQLGLDE</sequence>
<dbReference type="Pfam" id="PF07106">
    <property type="entry name" value="WHD_TBPIP"/>
    <property type="match status" value="1"/>
</dbReference>
<dbReference type="EMBL" id="ML978074">
    <property type="protein sequence ID" value="KAF2011793.1"/>
    <property type="molecule type" value="Genomic_DNA"/>
</dbReference>
<protein>
    <submittedName>
        <fullName evidence="7">Homologous-pairing protein-like protein 2</fullName>
    </submittedName>
</protein>
<dbReference type="PANTHER" id="PTHR15938:SF0">
    <property type="entry name" value="HOMOLOGOUS-PAIRING PROTEIN 2 HOMOLOG"/>
    <property type="match status" value="1"/>
</dbReference>
<dbReference type="GO" id="GO:0120231">
    <property type="term" value="C:DNA recombinase auxiliary factor complex"/>
    <property type="evidence" value="ECO:0007669"/>
    <property type="project" value="TreeGrafter"/>
</dbReference>
<dbReference type="GO" id="GO:0120230">
    <property type="term" value="F:recombinase activator activity"/>
    <property type="evidence" value="ECO:0007669"/>
    <property type="project" value="TreeGrafter"/>
</dbReference>
<keyword evidence="8" id="KW-1185">Reference proteome</keyword>
<dbReference type="RefSeq" id="XP_033380132.1">
    <property type="nucleotide sequence ID" value="XM_033534163.1"/>
</dbReference>
<proteinExistence type="inferred from homology"/>
<dbReference type="GO" id="GO:0000709">
    <property type="term" value="P:meiotic joint molecule formation"/>
    <property type="evidence" value="ECO:0007669"/>
    <property type="project" value="TreeGrafter"/>
</dbReference>
<gene>
    <name evidence="7" type="ORF">BU24DRAFT_495906</name>
</gene>
<evidence type="ECO:0000256" key="1">
    <source>
        <dbReference type="ARBA" id="ARBA00004123"/>
    </source>
</evidence>
<accession>A0A6A5XFT8</accession>
<dbReference type="OrthoDB" id="272266at2759"/>
<organism evidence="7 8">
    <name type="scientific">Aaosphaeria arxii CBS 175.79</name>
    <dbReference type="NCBI Taxonomy" id="1450172"/>
    <lineage>
        <taxon>Eukaryota</taxon>
        <taxon>Fungi</taxon>
        <taxon>Dikarya</taxon>
        <taxon>Ascomycota</taxon>
        <taxon>Pezizomycotina</taxon>
        <taxon>Dothideomycetes</taxon>
        <taxon>Pleosporomycetidae</taxon>
        <taxon>Pleosporales</taxon>
        <taxon>Pleosporales incertae sedis</taxon>
        <taxon>Aaosphaeria</taxon>
    </lineage>
</organism>
<dbReference type="Proteomes" id="UP000799778">
    <property type="component" value="Unassembled WGS sequence"/>
</dbReference>
<dbReference type="GeneID" id="54291560"/>
<dbReference type="InterPro" id="IPR010776">
    <property type="entry name" value="Hop2_WH_dom"/>
</dbReference>
<dbReference type="GO" id="GO:0010774">
    <property type="term" value="P:meiotic strand invasion involved in reciprocal meiotic recombination"/>
    <property type="evidence" value="ECO:0007669"/>
    <property type="project" value="TreeGrafter"/>
</dbReference>
<keyword evidence="4" id="KW-0539">Nucleus</keyword>
<feature type="domain" description="Homologous-pairing protein 2 winged helix" evidence="6">
    <location>
        <begin position="46"/>
        <end position="87"/>
    </location>
</feature>
<dbReference type="Gene3D" id="1.10.10.10">
    <property type="entry name" value="Winged helix-like DNA-binding domain superfamily/Winged helix DNA-binding domain"/>
    <property type="match status" value="1"/>
</dbReference>
<dbReference type="GO" id="GO:0000794">
    <property type="term" value="C:condensed nuclear chromosome"/>
    <property type="evidence" value="ECO:0007669"/>
    <property type="project" value="TreeGrafter"/>
</dbReference>
<comment type="similarity">
    <text evidence="2">Belongs to the HOP2 family.</text>
</comment>
<evidence type="ECO:0000256" key="3">
    <source>
        <dbReference type="ARBA" id="ARBA00023172"/>
    </source>
</evidence>
<reference evidence="7" key="1">
    <citation type="journal article" date="2020" name="Stud. Mycol.">
        <title>101 Dothideomycetes genomes: a test case for predicting lifestyles and emergence of pathogens.</title>
        <authorList>
            <person name="Haridas S."/>
            <person name="Albert R."/>
            <person name="Binder M."/>
            <person name="Bloem J."/>
            <person name="Labutti K."/>
            <person name="Salamov A."/>
            <person name="Andreopoulos B."/>
            <person name="Baker S."/>
            <person name="Barry K."/>
            <person name="Bills G."/>
            <person name="Bluhm B."/>
            <person name="Cannon C."/>
            <person name="Castanera R."/>
            <person name="Culley D."/>
            <person name="Daum C."/>
            <person name="Ezra D."/>
            <person name="Gonzalez J."/>
            <person name="Henrissat B."/>
            <person name="Kuo A."/>
            <person name="Liang C."/>
            <person name="Lipzen A."/>
            <person name="Lutzoni F."/>
            <person name="Magnuson J."/>
            <person name="Mondo S."/>
            <person name="Nolan M."/>
            <person name="Ohm R."/>
            <person name="Pangilinan J."/>
            <person name="Park H.-J."/>
            <person name="Ramirez L."/>
            <person name="Alfaro M."/>
            <person name="Sun H."/>
            <person name="Tritt A."/>
            <person name="Yoshinaga Y."/>
            <person name="Zwiers L.-H."/>
            <person name="Turgeon B."/>
            <person name="Goodwin S."/>
            <person name="Spatafora J."/>
            <person name="Crous P."/>
            <person name="Grigoriev I."/>
        </authorList>
    </citation>
    <scope>NUCLEOTIDE SEQUENCE</scope>
    <source>
        <strain evidence="7">CBS 175.79</strain>
    </source>
</reference>
<dbReference type="InterPro" id="IPR036388">
    <property type="entry name" value="WH-like_DNA-bd_sf"/>
</dbReference>
<name>A0A6A5XFT8_9PLEO</name>
<evidence type="ECO:0000313" key="8">
    <source>
        <dbReference type="Proteomes" id="UP000799778"/>
    </source>
</evidence>
<evidence type="ECO:0000313" key="7">
    <source>
        <dbReference type="EMBL" id="KAF2011793.1"/>
    </source>
</evidence>
<dbReference type="AlphaFoldDB" id="A0A6A5XFT8"/>
<dbReference type="GO" id="GO:0003690">
    <property type="term" value="F:double-stranded DNA binding"/>
    <property type="evidence" value="ECO:0007669"/>
    <property type="project" value="TreeGrafter"/>
</dbReference>
<evidence type="ECO:0000256" key="5">
    <source>
        <dbReference type="ARBA" id="ARBA00023254"/>
    </source>
</evidence>
<dbReference type="GO" id="GO:0007129">
    <property type="term" value="P:homologous chromosome pairing at meiosis"/>
    <property type="evidence" value="ECO:0007669"/>
    <property type="project" value="TreeGrafter"/>
</dbReference>
<keyword evidence="3" id="KW-0233">DNA recombination</keyword>
<dbReference type="PANTHER" id="PTHR15938">
    <property type="entry name" value="TBP-1 INTERACTING PROTEIN"/>
    <property type="match status" value="1"/>
</dbReference>
<evidence type="ECO:0000259" key="6">
    <source>
        <dbReference type="Pfam" id="PF07106"/>
    </source>
</evidence>
<evidence type="ECO:0000256" key="2">
    <source>
        <dbReference type="ARBA" id="ARBA00007922"/>
    </source>
</evidence>